<reference evidence="2" key="1">
    <citation type="journal article" date="2020" name="Stud. Mycol.">
        <title>101 Dothideomycetes genomes: a test case for predicting lifestyles and emergence of pathogens.</title>
        <authorList>
            <person name="Haridas S."/>
            <person name="Albert R."/>
            <person name="Binder M."/>
            <person name="Bloem J."/>
            <person name="Labutti K."/>
            <person name="Salamov A."/>
            <person name="Andreopoulos B."/>
            <person name="Baker S."/>
            <person name="Barry K."/>
            <person name="Bills G."/>
            <person name="Bluhm B."/>
            <person name="Cannon C."/>
            <person name="Castanera R."/>
            <person name="Culley D."/>
            <person name="Daum C."/>
            <person name="Ezra D."/>
            <person name="Gonzalez J."/>
            <person name="Henrissat B."/>
            <person name="Kuo A."/>
            <person name="Liang C."/>
            <person name="Lipzen A."/>
            <person name="Lutzoni F."/>
            <person name="Magnuson J."/>
            <person name="Mondo S."/>
            <person name="Nolan M."/>
            <person name="Ohm R."/>
            <person name="Pangilinan J."/>
            <person name="Park H.-J."/>
            <person name="Ramirez L."/>
            <person name="Alfaro M."/>
            <person name="Sun H."/>
            <person name="Tritt A."/>
            <person name="Yoshinaga Y."/>
            <person name="Zwiers L.-H."/>
            <person name="Turgeon B."/>
            <person name="Goodwin S."/>
            <person name="Spatafora J."/>
            <person name="Crous P."/>
            <person name="Grigoriev I."/>
        </authorList>
    </citation>
    <scope>NUCLEOTIDE SEQUENCE</scope>
    <source>
        <strain evidence="2">CBS 109.77</strain>
    </source>
</reference>
<dbReference type="Proteomes" id="UP000799757">
    <property type="component" value="Unassembled WGS sequence"/>
</dbReference>
<feature type="compositionally biased region" description="Pro residues" evidence="1">
    <location>
        <begin position="68"/>
        <end position="82"/>
    </location>
</feature>
<keyword evidence="3" id="KW-1185">Reference proteome</keyword>
<evidence type="ECO:0000313" key="3">
    <source>
        <dbReference type="Proteomes" id="UP000799757"/>
    </source>
</evidence>
<evidence type="ECO:0000256" key="1">
    <source>
        <dbReference type="SAM" id="MobiDB-lite"/>
    </source>
</evidence>
<feature type="compositionally biased region" description="Basic residues" evidence="1">
    <location>
        <begin position="168"/>
        <end position="179"/>
    </location>
</feature>
<gene>
    <name evidence="2" type="ORF">K505DRAFT_93788</name>
</gene>
<accession>A0A6A6XX75</accession>
<evidence type="ECO:0000313" key="2">
    <source>
        <dbReference type="EMBL" id="KAF2800868.1"/>
    </source>
</evidence>
<dbReference type="EMBL" id="MU001741">
    <property type="protein sequence ID" value="KAF2800868.1"/>
    <property type="molecule type" value="Genomic_DNA"/>
</dbReference>
<dbReference type="AlphaFoldDB" id="A0A6A6XX75"/>
<organism evidence="2 3">
    <name type="scientific">Melanomma pulvis-pyrius CBS 109.77</name>
    <dbReference type="NCBI Taxonomy" id="1314802"/>
    <lineage>
        <taxon>Eukaryota</taxon>
        <taxon>Fungi</taxon>
        <taxon>Dikarya</taxon>
        <taxon>Ascomycota</taxon>
        <taxon>Pezizomycotina</taxon>
        <taxon>Dothideomycetes</taxon>
        <taxon>Pleosporomycetidae</taxon>
        <taxon>Pleosporales</taxon>
        <taxon>Melanommataceae</taxon>
        <taxon>Melanomma</taxon>
    </lineage>
</organism>
<protein>
    <submittedName>
        <fullName evidence="2">Uncharacterized protein</fullName>
    </submittedName>
</protein>
<proteinExistence type="predicted"/>
<feature type="compositionally biased region" description="Basic and acidic residues" evidence="1">
    <location>
        <begin position="99"/>
        <end position="117"/>
    </location>
</feature>
<sequence>MKLQSILDKNIHTNTNLVPQIPKLNTFPMQPKHQDHTPIPSPRTKNRYETRGVGTTVPHRRDATPLPLHRPPPPPSRTPSPTSPVSSLQLHPPSSTPVRDLERRERGRGDTEGDVASRRRTAPDPSIPRPRAKAIDQATGQPWGAPAPSSSHPFARADWPPARPWTASRRRRRSSRVRARGRIQRLKENADACCMRVACEGGEGGTYIATVYPEASMGSNSGGGAHGARRWGSPVFGPAGCACSVRSTMLMRPRGGRDGGVAGFWSLGREGWVRGWSCGF</sequence>
<name>A0A6A6XX75_9PLEO</name>
<feature type="region of interest" description="Disordered" evidence="1">
    <location>
        <begin position="22"/>
        <end position="179"/>
    </location>
</feature>